<dbReference type="PANTHER" id="PTHR43876">
    <property type="entry name" value="UBIQUINONE BIOSYNTHESIS MONOOXYGENASE COQ6, MITOCHONDRIAL"/>
    <property type="match status" value="1"/>
</dbReference>
<dbReference type="SUPFAM" id="SSF51905">
    <property type="entry name" value="FAD/NAD(P)-binding domain"/>
    <property type="match status" value="1"/>
</dbReference>
<dbReference type="InterPro" id="IPR011295">
    <property type="entry name" value="UbiH"/>
</dbReference>
<dbReference type="GO" id="GO:0006744">
    <property type="term" value="P:ubiquinone biosynthetic process"/>
    <property type="evidence" value="ECO:0007669"/>
    <property type="project" value="UniProtKB-UniPathway"/>
</dbReference>
<evidence type="ECO:0000259" key="8">
    <source>
        <dbReference type="Pfam" id="PF01494"/>
    </source>
</evidence>
<evidence type="ECO:0000256" key="1">
    <source>
        <dbReference type="ARBA" id="ARBA00001974"/>
    </source>
</evidence>
<accession>A0A2J8I2N4</accession>
<comment type="similarity">
    <text evidence="3">Belongs to the UbiH/COQ6 family.</text>
</comment>
<keyword evidence="6" id="KW-0560">Oxidoreductase</keyword>
<dbReference type="InterPro" id="IPR036188">
    <property type="entry name" value="FAD/NAD-bd_sf"/>
</dbReference>
<dbReference type="EMBL" id="POSK01000006">
    <property type="protein sequence ID" value="PNI04741.1"/>
    <property type="molecule type" value="Genomic_DNA"/>
</dbReference>
<protein>
    <submittedName>
        <fullName evidence="9">2-octaprenyl-6-methoxyphenyl hydroxylase</fullName>
    </submittedName>
</protein>
<evidence type="ECO:0000256" key="2">
    <source>
        <dbReference type="ARBA" id="ARBA00004749"/>
    </source>
</evidence>
<dbReference type="InterPro" id="IPR018168">
    <property type="entry name" value="Ubi_Hdrlase_CS"/>
</dbReference>
<proteinExistence type="inferred from homology"/>
<name>A0A2J8I2N4_VIBDI</name>
<dbReference type="OrthoDB" id="9769565at2"/>
<dbReference type="NCBIfam" id="NF004356">
    <property type="entry name" value="PRK05732.1"/>
    <property type="match status" value="1"/>
</dbReference>
<evidence type="ECO:0000256" key="3">
    <source>
        <dbReference type="ARBA" id="ARBA00005349"/>
    </source>
</evidence>
<keyword evidence="4" id="KW-0285">Flavoprotein</keyword>
<keyword evidence="7" id="KW-0503">Monooxygenase</keyword>
<dbReference type="Gene3D" id="3.50.50.60">
    <property type="entry name" value="FAD/NAD(P)-binding domain"/>
    <property type="match status" value="2"/>
</dbReference>
<dbReference type="NCBIfam" id="TIGR01984">
    <property type="entry name" value="UbiH"/>
    <property type="match status" value="1"/>
</dbReference>
<comment type="caution">
    <text evidence="9">The sequence shown here is derived from an EMBL/GenBank/DDBJ whole genome shotgun (WGS) entry which is preliminary data.</text>
</comment>
<gene>
    <name evidence="9" type="ORF">C1N32_10400</name>
</gene>
<dbReference type="GO" id="GO:0071949">
    <property type="term" value="F:FAD binding"/>
    <property type="evidence" value="ECO:0007669"/>
    <property type="project" value="InterPro"/>
</dbReference>
<dbReference type="InterPro" id="IPR051205">
    <property type="entry name" value="UbiH/COQ6_monooxygenase"/>
</dbReference>
<evidence type="ECO:0000256" key="5">
    <source>
        <dbReference type="ARBA" id="ARBA00022827"/>
    </source>
</evidence>
<feature type="domain" description="FAD-binding" evidence="8">
    <location>
        <begin position="7"/>
        <end position="340"/>
    </location>
</feature>
<dbReference type="Proteomes" id="UP000236449">
    <property type="component" value="Unassembled WGS sequence"/>
</dbReference>
<dbReference type="InterPro" id="IPR002938">
    <property type="entry name" value="FAD-bd"/>
</dbReference>
<dbReference type="NCBIfam" id="TIGR01988">
    <property type="entry name" value="Ubi-OHases"/>
    <property type="match status" value="1"/>
</dbReference>
<dbReference type="InterPro" id="IPR010971">
    <property type="entry name" value="UbiH/COQ6"/>
</dbReference>
<organism evidence="9 10">
    <name type="scientific">Vibrio diazotrophicus</name>
    <dbReference type="NCBI Taxonomy" id="685"/>
    <lineage>
        <taxon>Bacteria</taxon>
        <taxon>Pseudomonadati</taxon>
        <taxon>Pseudomonadota</taxon>
        <taxon>Gammaproteobacteria</taxon>
        <taxon>Vibrionales</taxon>
        <taxon>Vibrionaceae</taxon>
        <taxon>Vibrio</taxon>
    </lineage>
</organism>
<dbReference type="PANTHER" id="PTHR43876:SF8">
    <property type="entry name" value="2-OCTAPRENYL-6-METHOXYPHENOL HYDROXYLASE"/>
    <property type="match status" value="1"/>
</dbReference>
<evidence type="ECO:0000313" key="9">
    <source>
        <dbReference type="EMBL" id="PNI04741.1"/>
    </source>
</evidence>
<dbReference type="PROSITE" id="PS01304">
    <property type="entry name" value="UBIH"/>
    <property type="match status" value="1"/>
</dbReference>
<dbReference type="FunFam" id="3.50.50.60:FF:000123">
    <property type="entry name" value="2-octaprenyl-6-methoxyphenyl hydroxylase"/>
    <property type="match status" value="1"/>
</dbReference>
<reference evidence="9 10" key="1">
    <citation type="submission" date="2018-01" db="EMBL/GenBank/DDBJ databases">
        <title>Draft genome sequences of six Vibrio diazotrophicus strains isolated from deep-sea sediments of the Baltic Sea.</title>
        <authorList>
            <person name="Castillo D."/>
            <person name="Vandieken V."/>
            <person name="Chiang O."/>
            <person name="Middelboe M."/>
        </authorList>
    </citation>
    <scope>NUCLEOTIDE SEQUENCE [LARGE SCALE GENOMIC DNA]</scope>
    <source>
        <strain evidence="9 10">60.27F</strain>
    </source>
</reference>
<evidence type="ECO:0000256" key="7">
    <source>
        <dbReference type="ARBA" id="ARBA00023033"/>
    </source>
</evidence>
<dbReference type="UniPathway" id="UPA00232"/>
<dbReference type="Pfam" id="PF01494">
    <property type="entry name" value="FAD_binding_3"/>
    <property type="match status" value="1"/>
</dbReference>
<dbReference type="GO" id="GO:0008681">
    <property type="term" value="F:2-octaprenyl-6-methoxyphenol hydroxylase activity"/>
    <property type="evidence" value="ECO:0007669"/>
    <property type="project" value="InterPro"/>
</dbReference>
<dbReference type="PRINTS" id="PR00420">
    <property type="entry name" value="RNGMNOXGNASE"/>
</dbReference>
<evidence type="ECO:0000256" key="4">
    <source>
        <dbReference type="ARBA" id="ARBA00022630"/>
    </source>
</evidence>
<comment type="cofactor">
    <cofactor evidence="1">
        <name>FAD</name>
        <dbReference type="ChEBI" id="CHEBI:57692"/>
    </cofactor>
</comment>
<dbReference type="AlphaFoldDB" id="A0A2J8I2N4"/>
<sequence length="394" mass="43196">MSQVKSFDVIIAGGAMAGATLALALHQLSQGRLSVAVVEPYQTDHQQHPGFDARSIALSYGTVQILQRFGLWESLQSVATPIEHIHVSDRSHAGMTDITKEEVGVNALGYVVELADVGRIYAEKIEKTSSITLYCPQSIQSIERNINKVTAILSNGEQIEAKLLVAADGAVSTCCEQVGLPLQEHDFEQVAIIANVVASEAHQGRAFERFTSHGPIALLPMSDNRMSLVWCLPPDQAQAVMAYDDDVFLNQLQAEFGWRLGKLEKTGARSAYPLLLRYREQNISHRFAIVGNAAQSLHPIAGQGFNLGIRDVASLAEEIVHAEDVGSYALLTKFKRRRDNDRAATITLTSSLVHLFSNDWLTLRIGRNLGLAVMDNIPVLKTPLLRRTLGVVNR</sequence>
<evidence type="ECO:0000256" key="6">
    <source>
        <dbReference type="ARBA" id="ARBA00023002"/>
    </source>
</evidence>
<evidence type="ECO:0000313" key="10">
    <source>
        <dbReference type="Proteomes" id="UP000236449"/>
    </source>
</evidence>
<keyword evidence="5" id="KW-0274">FAD</keyword>
<comment type="pathway">
    <text evidence="2">Cofactor biosynthesis; ubiquinone biosynthesis.</text>
</comment>